<dbReference type="PANTHER" id="PTHR43581">
    <property type="entry name" value="ATP/GTP PHOSPHATASE"/>
    <property type="match status" value="1"/>
</dbReference>
<keyword evidence="5" id="KW-1185">Reference proteome</keyword>
<gene>
    <name evidence="3" type="ORF">B0A73_03565</name>
    <name evidence="2" type="ORF">IW18_21210</name>
</gene>
<reference evidence="3 5" key="2">
    <citation type="submission" date="2016-11" db="EMBL/GenBank/DDBJ databases">
        <title>Whole genomes of Flavobacteriaceae.</title>
        <authorList>
            <person name="Stine C."/>
            <person name="Li C."/>
            <person name="Tadesse D."/>
        </authorList>
    </citation>
    <scope>NUCLEOTIDE SEQUENCE [LARGE SCALE GENOMIC DNA]</scope>
    <source>
        <strain evidence="3 5">ATCC 51468</strain>
    </source>
</reference>
<dbReference type="Pfam" id="PF13304">
    <property type="entry name" value="AAA_21"/>
    <property type="match status" value="1"/>
</dbReference>
<dbReference type="SUPFAM" id="SSF52540">
    <property type="entry name" value="P-loop containing nucleoside triphosphate hydrolases"/>
    <property type="match status" value="1"/>
</dbReference>
<proteinExistence type="predicted"/>
<dbReference type="RefSeq" id="WP_041520197.1">
    <property type="nucleotide sequence ID" value="NZ_JPRK01000023.1"/>
</dbReference>
<dbReference type="GO" id="GO:0016887">
    <property type="term" value="F:ATP hydrolysis activity"/>
    <property type="evidence" value="ECO:0007669"/>
    <property type="project" value="InterPro"/>
</dbReference>
<dbReference type="Pfam" id="PF20469">
    <property type="entry name" value="OLD-like_TOPRIM"/>
    <property type="match status" value="1"/>
</dbReference>
<dbReference type="InterPro" id="IPR051396">
    <property type="entry name" value="Bact_Antivir_Def_Nuclease"/>
</dbReference>
<sequence>MKTEFWLNSLEFKNNLTVDLKKDSIVVFVGPNNSGKSRTLREIFQLTKGQKYNIEILKSLKVSASGTADDFLELIKSRKKDGSYRYYESSSNTGMDANALKGYWDSLVGGSQSSVGAISNFLVKSMDTVRRLSLVSPPENIDIMEEMRTHAIHVLKEDTDKELQFSKYFEQAFGEEVIVNHGAGKKIPLHVGERPIVTAENDRVSTEYQKKLRELPFLHEQGDGMKSFAGLFLSLFAEDFLVNLIDEPEAFLHPPQAMLLGHMISQKLGNDKQFFIATHSEHFLKGLLESAVDRLIVVRIERSKSANSVKVLNNTDLQNIWKDSILRHSNILDGLFHKRVALVESDSDCRFYSAITSAIVDNEKISSPDILFIQSGGKHRFPVIIKALRELEVPLTIIGDFDFYHDENPTKFVYESLGGDWNIIKSDFIKVKKAIDVKRPELETDKLKEEINSVFSSFSDNIIPEQKIKDIQSLLKRSSPWSQAKASGKAYLPAGDITASFNKVQSAFKEKNLHILELGEIEAFDKSVGGHGPKWVNKVLEKDLLLSEELEEARKFVNNTILQS</sequence>
<dbReference type="SMART" id="SM00382">
    <property type="entry name" value="AAA"/>
    <property type="match status" value="1"/>
</dbReference>
<dbReference type="Proteomes" id="UP000032061">
    <property type="component" value="Unassembled WGS sequence"/>
</dbReference>
<evidence type="ECO:0000313" key="3">
    <source>
        <dbReference type="EMBL" id="OXA90116.1"/>
    </source>
</evidence>
<dbReference type="PANTHER" id="PTHR43581:SF4">
    <property type="entry name" value="ATP_GTP PHOSPHATASE"/>
    <property type="match status" value="1"/>
</dbReference>
<accession>A0A0D0EJ87</accession>
<dbReference type="InterPro" id="IPR027417">
    <property type="entry name" value="P-loop_NTPase"/>
</dbReference>
<dbReference type="STRING" id="37752.IW18_21210"/>
<organism evidence="2 4">
    <name type="scientific">Flavobacterium hibernum</name>
    <dbReference type="NCBI Taxonomy" id="37752"/>
    <lineage>
        <taxon>Bacteria</taxon>
        <taxon>Pseudomonadati</taxon>
        <taxon>Bacteroidota</taxon>
        <taxon>Flavobacteriia</taxon>
        <taxon>Flavobacteriales</taxon>
        <taxon>Flavobacteriaceae</taxon>
        <taxon>Flavobacterium</taxon>
    </lineage>
</organism>
<dbReference type="Gene3D" id="3.40.50.300">
    <property type="entry name" value="P-loop containing nucleotide triphosphate hydrolases"/>
    <property type="match status" value="1"/>
</dbReference>
<feature type="domain" description="AAA+ ATPase" evidence="1">
    <location>
        <begin position="22"/>
        <end position="302"/>
    </location>
</feature>
<evidence type="ECO:0000259" key="1">
    <source>
        <dbReference type="SMART" id="SM00382"/>
    </source>
</evidence>
<protein>
    <recommendedName>
        <fullName evidence="1">AAA+ ATPase domain-containing protein</fullName>
    </recommendedName>
</protein>
<evidence type="ECO:0000313" key="2">
    <source>
        <dbReference type="EMBL" id="KIO50840.1"/>
    </source>
</evidence>
<dbReference type="InterPro" id="IPR034139">
    <property type="entry name" value="TOPRIM_OLD"/>
</dbReference>
<reference evidence="2 4" key="1">
    <citation type="submission" date="2015-01" db="EMBL/GenBank/DDBJ databases">
        <title>Genome of Flavobacterium hibernum DSM 12611.</title>
        <authorList>
            <person name="Stropko S.J."/>
            <person name="Pipes S.E."/>
            <person name="Newman J.D."/>
        </authorList>
    </citation>
    <scope>NUCLEOTIDE SEQUENCE [LARGE SCALE GENOMIC DNA]</scope>
    <source>
        <strain evidence="2 4">DSM 12611</strain>
    </source>
</reference>
<dbReference type="EMBL" id="JPRK01000023">
    <property type="protein sequence ID" value="KIO50840.1"/>
    <property type="molecule type" value="Genomic_DNA"/>
</dbReference>
<dbReference type="AlphaFoldDB" id="A0A0D0EJ87"/>
<evidence type="ECO:0000313" key="5">
    <source>
        <dbReference type="Proteomes" id="UP000198302"/>
    </source>
</evidence>
<dbReference type="Proteomes" id="UP000198302">
    <property type="component" value="Unassembled WGS sequence"/>
</dbReference>
<dbReference type="InterPro" id="IPR003959">
    <property type="entry name" value="ATPase_AAA_core"/>
</dbReference>
<evidence type="ECO:0000313" key="4">
    <source>
        <dbReference type="Proteomes" id="UP000032061"/>
    </source>
</evidence>
<dbReference type="InterPro" id="IPR003593">
    <property type="entry name" value="AAA+_ATPase"/>
</dbReference>
<name>A0A0D0EJ87_9FLAO</name>
<dbReference type="EMBL" id="MUGX01000007">
    <property type="protein sequence ID" value="OXA90116.1"/>
    <property type="molecule type" value="Genomic_DNA"/>
</dbReference>
<dbReference type="OrthoDB" id="9792800at2"/>
<dbReference type="GO" id="GO:0005524">
    <property type="term" value="F:ATP binding"/>
    <property type="evidence" value="ECO:0007669"/>
    <property type="project" value="InterPro"/>
</dbReference>
<comment type="caution">
    <text evidence="2">The sequence shown here is derived from an EMBL/GenBank/DDBJ whole genome shotgun (WGS) entry which is preliminary data.</text>
</comment>